<dbReference type="Pfam" id="PF06985">
    <property type="entry name" value="HET"/>
    <property type="match status" value="1"/>
</dbReference>
<reference evidence="3 4" key="1">
    <citation type="submission" date="2018-05" db="EMBL/GenBank/DDBJ databases">
        <title>Draft genome sequence of Scytalidium lignicola DSM 105466, a ubiquitous saprotrophic fungus.</title>
        <authorList>
            <person name="Buettner E."/>
            <person name="Gebauer A.M."/>
            <person name="Hofrichter M."/>
            <person name="Liers C."/>
            <person name="Kellner H."/>
        </authorList>
    </citation>
    <scope>NUCLEOTIDE SEQUENCE [LARGE SCALE GENOMIC DNA]</scope>
    <source>
        <strain evidence="3 4">DSM 105466</strain>
    </source>
</reference>
<organism evidence="3 4">
    <name type="scientific">Scytalidium lignicola</name>
    <name type="common">Hyphomycete</name>
    <dbReference type="NCBI Taxonomy" id="5539"/>
    <lineage>
        <taxon>Eukaryota</taxon>
        <taxon>Fungi</taxon>
        <taxon>Dikarya</taxon>
        <taxon>Ascomycota</taxon>
        <taxon>Pezizomycotina</taxon>
        <taxon>Leotiomycetes</taxon>
        <taxon>Leotiomycetes incertae sedis</taxon>
        <taxon>Scytalidium</taxon>
    </lineage>
</organism>
<feature type="domain" description="Heterokaryon incompatibility" evidence="2">
    <location>
        <begin position="257"/>
        <end position="407"/>
    </location>
</feature>
<gene>
    <name evidence="3" type="ORF">B7463_g9952</name>
</gene>
<dbReference type="InterPro" id="IPR010730">
    <property type="entry name" value="HET"/>
</dbReference>
<feature type="compositionally biased region" description="Low complexity" evidence="1">
    <location>
        <begin position="26"/>
        <end position="48"/>
    </location>
</feature>
<feature type="compositionally biased region" description="Acidic residues" evidence="1">
    <location>
        <begin position="1"/>
        <end position="25"/>
    </location>
</feature>
<feature type="region of interest" description="Disordered" evidence="1">
    <location>
        <begin position="1"/>
        <end position="48"/>
    </location>
</feature>
<proteinExistence type="predicted"/>
<name>A0A3E2GYZ0_SCYLI</name>
<evidence type="ECO:0000313" key="4">
    <source>
        <dbReference type="Proteomes" id="UP000258309"/>
    </source>
</evidence>
<protein>
    <recommendedName>
        <fullName evidence="2">Heterokaryon incompatibility domain-containing protein</fullName>
    </recommendedName>
</protein>
<dbReference type="OrthoDB" id="2958217at2759"/>
<dbReference type="STRING" id="5539.A0A3E2GYZ0"/>
<sequence>MARDDFEPDNGDENSPDSESDESDSESQGSEESGLATPPLLPVPDVALPGDRLCDTCKTLELTPRRFVVLPGDPDGGKNAPDSLDLPLGLVKDIRQKTFCPLCRLVMVALGGEKVPEEENGKLTSVVMSWNTDGPRPDPDQPWNHDPQIRILRPYCQLADGDFVESVRLNLFPEITLLANDSPVPSKTFFARPIPQDKIDFGMVRNWFSLCEMWHGDTCDEVEMLGSVMHPKNEIEAFRVIDVVDNCLVQGDSNCTYAALSYVWGRVEVLRTVAENVDRLEQPGSLSLPEFYDKIPWTVRDAIQATREMGLRYLWVDSLCIVQDNTTGEKADYISKMDLVYALAYVTIIAATGHDANAGLPGVRPGTRNYHQPIEELMPGFRLAFKPRVGNYLFDAVYETRGWTFQEKLFSRRTLRFVGGEVVYHCRQADEWREDVVFENGAGILGDISMPERDNDIGRFEGLIQSYSGMNFTFDSDIYYAFTGVAKYISRRLKSNLCHGIPEAYFDWFLLWTNLGQQTRRKKAPSWSWSGWIGGSWPRMWDWYSRDMSSIRKAMRNRTWIIWYHREAHSSKKCRLIWGHNRQSSQSQKRNFYGGEMQNRFNIDCSKIVPTPKTLVNAPEYFVDCLNPRPGSGFLQFWTVSATFRLDTPVTSKRDRGPSKVDKRFGIFGKDGKELGNIYVNKDWNSGHITGEHEFILLCEGRDKRAEGNNSPDDEPGWKYMVMLLEWHGEWAERVSVGSIKKNKVDQAFGNGLIWKEIILG</sequence>
<dbReference type="EMBL" id="NCSJ02000265">
    <property type="protein sequence ID" value="RFU26380.1"/>
    <property type="molecule type" value="Genomic_DNA"/>
</dbReference>
<feature type="non-terminal residue" evidence="3">
    <location>
        <position position="1"/>
    </location>
</feature>
<evidence type="ECO:0000259" key="2">
    <source>
        <dbReference type="Pfam" id="PF06985"/>
    </source>
</evidence>
<comment type="caution">
    <text evidence="3">The sequence shown here is derived from an EMBL/GenBank/DDBJ whole genome shotgun (WGS) entry which is preliminary data.</text>
</comment>
<dbReference type="AlphaFoldDB" id="A0A3E2GYZ0"/>
<dbReference type="Proteomes" id="UP000258309">
    <property type="component" value="Unassembled WGS sequence"/>
</dbReference>
<dbReference type="OMA" id="CEDMEMP"/>
<feature type="non-terminal residue" evidence="3">
    <location>
        <position position="761"/>
    </location>
</feature>
<keyword evidence="4" id="KW-1185">Reference proteome</keyword>
<dbReference type="PANTHER" id="PTHR33112">
    <property type="entry name" value="DOMAIN PROTEIN, PUTATIVE-RELATED"/>
    <property type="match status" value="1"/>
</dbReference>
<evidence type="ECO:0000313" key="3">
    <source>
        <dbReference type="EMBL" id="RFU26380.1"/>
    </source>
</evidence>
<accession>A0A3E2GYZ0</accession>
<evidence type="ECO:0000256" key="1">
    <source>
        <dbReference type="SAM" id="MobiDB-lite"/>
    </source>
</evidence>
<dbReference type="PANTHER" id="PTHR33112:SF12">
    <property type="entry name" value="HETEROKARYON INCOMPATIBILITY DOMAIN-CONTAINING PROTEIN"/>
    <property type="match status" value="1"/>
</dbReference>